<keyword evidence="4" id="KW-1185">Reference proteome</keyword>
<dbReference type="EMBL" id="CAWYQH010000002">
    <property type="protein sequence ID" value="CAK8673048.1"/>
    <property type="molecule type" value="Genomic_DNA"/>
</dbReference>
<proteinExistence type="predicted"/>
<evidence type="ECO:0000313" key="3">
    <source>
        <dbReference type="EMBL" id="CAK8673048.1"/>
    </source>
</evidence>
<reference evidence="3 4" key="1">
    <citation type="submission" date="2024-02" db="EMBL/GenBank/DDBJ databases">
        <authorList>
            <person name="Daric V."/>
            <person name="Darras S."/>
        </authorList>
    </citation>
    <scope>NUCLEOTIDE SEQUENCE [LARGE SCALE GENOMIC DNA]</scope>
</reference>
<feature type="region of interest" description="Disordered" evidence="1">
    <location>
        <begin position="108"/>
        <end position="138"/>
    </location>
</feature>
<protein>
    <submittedName>
        <fullName evidence="3">Uncharacterized protein</fullName>
    </submittedName>
</protein>
<keyword evidence="2" id="KW-1133">Transmembrane helix</keyword>
<feature type="transmembrane region" description="Helical" evidence="2">
    <location>
        <begin position="144"/>
        <end position="166"/>
    </location>
</feature>
<comment type="caution">
    <text evidence="3">The sequence shown here is derived from an EMBL/GenBank/DDBJ whole genome shotgun (WGS) entry which is preliminary data.</text>
</comment>
<dbReference type="Proteomes" id="UP001642483">
    <property type="component" value="Unassembled WGS sequence"/>
</dbReference>
<evidence type="ECO:0000256" key="1">
    <source>
        <dbReference type="SAM" id="MobiDB-lite"/>
    </source>
</evidence>
<accession>A0ABP0F2Y4</accession>
<name>A0ABP0F2Y4_CLALP</name>
<keyword evidence="2" id="KW-0472">Membrane</keyword>
<feature type="compositionally biased region" description="Polar residues" evidence="1">
    <location>
        <begin position="108"/>
        <end position="133"/>
    </location>
</feature>
<evidence type="ECO:0000313" key="4">
    <source>
        <dbReference type="Proteomes" id="UP001642483"/>
    </source>
</evidence>
<organism evidence="3 4">
    <name type="scientific">Clavelina lepadiformis</name>
    <name type="common">Light-bulb sea squirt</name>
    <name type="synonym">Ascidia lepadiformis</name>
    <dbReference type="NCBI Taxonomy" id="159417"/>
    <lineage>
        <taxon>Eukaryota</taxon>
        <taxon>Metazoa</taxon>
        <taxon>Chordata</taxon>
        <taxon>Tunicata</taxon>
        <taxon>Ascidiacea</taxon>
        <taxon>Aplousobranchia</taxon>
        <taxon>Clavelinidae</taxon>
        <taxon>Clavelina</taxon>
    </lineage>
</organism>
<evidence type="ECO:0000256" key="2">
    <source>
        <dbReference type="SAM" id="Phobius"/>
    </source>
</evidence>
<keyword evidence="2" id="KW-0812">Transmembrane</keyword>
<sequence length="194" mass="20892">MWIVDALLSVFTLNKHDTYAGDGVCDDNDDNGLRNNNDSAALRDDLIREGPGFQDYYDEAGTLFQRLGSPRVAASLLNISQPVKEVSTMGYLNSTTDNRTLVFTEGTTTQSNIEPTTNATDPKTTNRPPTTTDGPDGGLNTGEIVGIAVGATVGALIIIGAIVYVVKKNKKKNENKVSSTTSEIVRMARFTLVF</sequence>
<gene>
    <name evidence="3" type="ORF">CVLEPA_LOCUS2836</name>
</gene>